<name>E1REI4_METP4</name>
<evidence type="ECO:0000313" key="5">
    <source>
        <dbReference type="EMBL" id="ADN37227.1"/>
    </source>
</evidence>
<proteinExistence type="predicted"/>
<dbReference type="SUPFAM" id="SSF53597">
    <property type="entry name" value="Dihydrofolate reductase-like"/>
    <property type="match status" value="1"/>
</dbReference>
<evidence type="ECO:0000256" key="2">
    <source>
        <dbReference type="ARBA" id="ARBA00022857"/>
    </source>
</evidence>
<keyword evidence="2" id="KW-0521">NADP</keyword>
<dbReference type="OrthoDB" id="68340at2157"/>
<dbReference type="Gene3D" id="3.40.430.10">
    <property type="entry name" value="Dihydrofolate Reductase, subunit A"/>
    <property type="match status" value="1"/>
</dbReference>
<feature type="domain" description="Bacterial bifunctional deaminase-reductase C-terminal" evidence="4">
    <location>
        <begin position="36"/>
        <end position="213"/>
    </location>
</feature>
<dbReference type="InterPro" id="IPR050765">
    <property type="entry name" value="Riboflavin_Biosynth_HTPR"/>
</dbReference>
<dbReference type="GO" id="GO:0008703">
    <property type="term" value="F:5-amino-6-(5-phosphoribosylamino)uracil reductase activity"/>
    <property type="evidence" value="ECO:0007669"/>
    <property type="project" value="InterPro"/>
</dbReference>
<dbReference type="GeneID" id="9744976"/>
<dbReference type="eggNOG" id="arCOG01489">
    <property type="taxonomic scope" value="Archaea"/>
</dbReference>
<dbReference type="PANTHER" id="PTHR38011">
    <property type="entry name" value="DIHYDROFOLATE REDUCTASE FAMILY PROTEIN (AFU_ORTHOLOGUE AFUA_8G06820)"/>
    <property type="match status" value="1"/>
</dbReference>
<dbReference type="Pfam" id="PF01872">
    <property type="entry name" value="RibD_C"/>
    <property type="match status" value="1"/>
</dbReference>
<dbReference type="PANTHER" id="PTHR38011:SF7">
    <property type="entry name" value="2,5-DIAMINO-6-RIBOSYLAMINO-4(3H)-PYRIMIDINONE 5'-PHOSPHATE REDUCTASE"/>
    <property type="match status" value="1"/>
</dbReference>
<accession>E1REI4</accession>
<evidence type="ECO:0000259" key="4">
    <source>
        <dbReference type="Pfam" id="PF01872"/>
    </source>
</evidence>
<dbReference type="HOGENOM" id="CLU_073038_2_0_2"/>
<evidence type="ECO:0000313" key="6">
    <source>
        <dbReference type="Proteomes" id="UP000006565"/>
    </source>
</evidence>
<dbReference type="InterPro" id="IPR024072">
    <property type="entry name" value="DHFR-like_dom_sf"/>
</dbReference>
<dbReference type="InterPro" id="IPR002734">
    <property type="entry name" value="RibDG_C"/>
</dbReference>
<gene>
    <name evidence="5" type="ordered locus">Mpet_2483</name>
</gene>
<sequence>MFPEVIIHNTLSLDNAFYGFDIDLEAHYSILTSLAPDAVLVGSDTAKTGVEMFYNPIPAETKSDLKRPEKVPGDTRPVSVIVDSRGKLKGLLHIYRNLEHVRDVIVLVSETTPADYLKYLEEREYPYLMSGYDRVDLKEAVGLLGDTFGFSRIVSDSGGRLNCILIDERIASSLSIIIAPLIAGPDHRRYFEDIDSTADLRLKKTENLKNGLVHLVYDIMK</sequence>
<keyword evidence="6" id="KW-1185">Reference proteome</keyword>
<evidence type="ECO:0000256" key="1">
    <source>
        <dbReference type="ARBA" id="ARBA00005104"/>
    </source>
</evidence>
<keyword evidence="3" id="KW-0560">Oxidoreductase</keyword>
<organism evidence="5 6">
    <name type="scientific">Methanolacinia petrolearia (strain DSM 11571 / OCM 486 / SEBR 4847)</name>
    <name type="common">Methanoplanus petrolearius</name>
    <dbReference type="NCBI Taxonomy" id="679926"/>
    <lineage>
        <taxon>Archaea</taxon>
        <taxon>Methanobacteriati</taxon>
        <taxon>Methanobacteriota</taxon>
        <taxon>Stenosarchaea group</taxon>
        <taxon>Methanomicrobia</taxon>
        <taxon>Methanomicrobiales</taxon>
        <taxon>Methanomicrobiaceae</taxon>
        <taxon>Methanolacinia</taxon>
    </lineage>
</organism>
<dbReference type="AlphaFoldDB" id="E1REI4"/>
<comment type="pathway">
    <text evidence="1">Cofactor biosynthesis; riboflavin biosynthesis.</text>
</comment>
<dbReference type="STRING" id="679926.Mpet_2483"/>
<dbReference type="Proteomes" id="UP000006565">
    <property type="component" value="Chromosome"/>
</dbReference>
<dbReference type="RefSeq" id="WP_013330400.1">
    <property type="nucleotide sequence ID" value="NC_014507.1"/>
</dbReference>
<reference evidence="5 6" key="1">
    <citation type="journal article" date="2010" name="Stand. Genomic Sci.">
        <title>Complete genome sequence of Methanoplanus petrolearius type strain (SEBR 4847).</title>
        <authorList>
            <person name="Brambilla E."/>
            <person name="Djao O.D."/>
            <person name="Daligault H."/>
            <person name="Lapidus A."/>
            <person name="Lucas S."/>
            <person name="Hammon N."/>
            <person name="Nolan M."/>
            <person name="Tice H."/>
            <person name="Cheng J.F."/>
            <person name="Han C."/>
            <person name="Tapia R."/>
            <person name="Goodwin L."/>
            <person name="Pitluck S."/>
            <person name="Liolios K."/>
            <person name="Ivanova N."/>
            <person name="Mavromatis K."/>
            <person name="Mikhailova N."/>
            <person name="Pati A."/>
            <person name="Chen A."/>
            <person name="Palaniappan K."/>
            <person name="Land M."/>
            <person name="Hauser L."/>
            <person name="Chang Y.J."/>
            <person name="Jeffries C.D."/>
            <person name="Rohde M."/>
            <person name="Spring S."/>
            <person name="Sikorski J."/>
            <person name="Goker M."/>
            <person name="Woyke T."/>
            <person name="Bristow J."/>
            <person name="Eisen J.A."/>
            <person name="Markowitz V."/>
            <person name="Hugenholtz P."/>
            <person name="Kyrpides N.C."/>
            <person name="Klenk H.P."/>
        </authorList>
    </citation>
    <scope>NUCLEOTIDE SEQUENCE [LARGE SCALE GENOMIC DNA]</scope>
    <source>
        <strain evidence="6">DSM 11571 / OCM 486 / SEBR 4847</strain>
    </source>
</reference>
<protein>
    <submittedName>
        <fullName evidence="5">5-amino-6-(5-phosphoribosylamino)uracilreductase</fullName>
    </submittedName>
</protein>
<evidence type="ECO:0000256" key="3">
    <source>
        <dbReference type="ARBA" id="ARBA00023002"/>
    </source>
</evidence>
<dbReference type="KEGG" id="mpi:Mpet_2483"/>
<dbReference type="EMBL" id="CP002117">
    <property type="protein sequence ID" value="ADN37227.1"/>
    <property type="molecule type" value="Genomic_DNA"/>
</dbReference>
<dbReference type="GO" id="GO:0009231">
    <property type="term" value="P:riboflavin biosynthetic process"/>
    <property type="evidence" value="ECO:0007669"/>
    <property type="project" value="InterPro"/>
</dbReference>